<proteinExistence type="predicted"/>
<name>A0AA40K6J2_9PEZI</name>
<evidence type="ECO:0000313" key="2">
    <source>
        <dbReference type="EMBL" id="KAK0747750.1"/>
    </source>
</evidence>
<feature type="compositionally biased region" description="Basic residues" evidence="1">
    <location>
        <begin position="1"/>
        <end position="11"/>
    </location>
</feature>
<comment type="caution">
    <text evidence="2">The sequence shown here is derived from an EMBL/GenBank/DDBJ whole genome shotgun (WGS) entry which is preliminary data.</text>
</comment>
<evidence type="ECO:0000313" key="3">
    <source>
        <dbReference type="Proteomes" id="UP001172159"/>
    </source>
</evidence>
<dbReference type="EMBL" id="JAUKTV010000001">
    <property type="protein sequence ID" value="KAK0747750.1"/>
    <property type="molecule type" value="Genomic_DNA"/>
</dbReference>
<sequence>MDGRPRTKGRMRRGDIQGERRGTQEFKRVWWDDEFRRRGNSRSSFPAVRTMLLGPWVEREECTTLRQAGGATHSLLAHAPRRERLATDSASFPVHSQHVCGGEKRGRQGSQWGLGPPSRDASSQSAVCVRESGTQLHSTGHTSRTHGEQPVLKICVLCCLAVFSNERWAPVLLPLAGCSASTLPDVLQKLAHPASEYPTMPAVKEEKNPKIFCTIEKKKRQHGRAGTWSICNVGQLRQQREESGLASAIV</sequence>
<feature type="region of interest" description="Disordered" evidence="1">
    <location>
        <begin position="1"/>
        <end position="20"/>
    </location>
</feature>
<keyword evidence="3" id="KW-1185">Reference proteome</keyword>
<reference evidence="2" key="1">
    <citation type="submission" date="2023-06" db="EMBL/GenBank/DDBJ databases">
        <title>Genome-scale phylogeny and comparative genomics of the fungal order Sordariales.</title>
        <authorList>
            <consortium name="Lawrence Berkeley National Laboratory"/>
            <person name="Hensen N."/>
            <person name="Bonometti L."/>
            <person name="Westerberg I."/>
            <person name="Brannstrom I.O."/>
            <person name="Guillou S."/>
            <person name="Cros-Aarteil S."/>
            <person name="Calhoun S."/>
            <person name="Haridas S."/>
            <person name="Kuo A."/>
            <person name="Mondo S."/>
            <person name="Pangilinan J."/>
            <person name="Riley R."/>
            <person name="Labutti K."/>
            <person name="Andreopoulos B."/>
            <person name="Lipzen A."/>
            <person name="Chen C."/>
            <person name="Yanf M."/>
            <person name="Daum C."/>
            <person name="Ng V."/>
            <person name="Clum A."/>
            <person name="Steindorff A."/>
            <person name="Ohm R."/>
            <person name="Martin F."/>
            <person name="Silar P."/>
            <person name="Natvig D."/>
            <person name="Lalanne C."/>
            <person name="Gautier V."/>
            <person name="Ament-Velasquez S.L."/>
            <person name="Kruys A."/>
            <person name="Hutchinson M.I."/>
            <person name="Powell A.J."/>
            <person name="Barry K."/>
            <person name="Miller A.N."/>
            <person name="Grigoriev I.V."/>
            <person name="Debuchy R."/>
            <person name="Gladieux P."/>
            <person name="Thoren M.H."/>
            <person name="Johannesson H."/>
        </authorList>
    </citation>
    <scope>NUCLEOTIDE SEQUENCE</scope>
    <source>
        <strain evidence="2">CBS 540.89</strain>
    </source>
</reference>
<dbReference type="Proteomes" id="UP001172159">
    <property type="component" value="Unassembled WGS sequence"/>
</dbReference>
<gene>
    <name evidence="2" type="ORF">B0T21DRAFT_418891</name>
</gene>
<dbReference type="AlphaFoldDB" id="A0AA40K6J2"/>
<protein>
    <submittedName>
        <fullName evidence="2">Uncharacterized protein</fullName>
    </submittedName>
</protein>
<evidence type="ECO:0000256" key="1">
    <source>
        <dbReference type="SAM" id="MobiDB-lite"/>
    </source>
</evidence>
<organism evidence="2 3">
    <name type="scientific">Apiosordaria backusii</name>
    <dbReference type="NCBI Taxonomy" id="314023"/>
    <lineage>
        <taxon>Eukaryota</taxon>
        <taxon>Fungi</taxon>
        <taxon>Dikarya</taxon>
        <taxon>Ascomycota</taxon>
        <taxon>Pezizomycotina</taxon>
        <taxon>Sordariomycetes</taxon>
        <taxon>Sordariomycetidae</taxon>
        <taxon>Sordariales</taxon>
        <taxon>Lasiosphaeriaceae</taxon>
        <taxon>Apiosordaria</taxon>
    </lineage>
</organism>
<feature type="region of interest" description="Disordered" evidence="1">
    <location>
        <begin position="95"/>
        <end position="121"/>
    </location>
</feature>
<accession>A0AA40K6J2</accession>